<evidence type="ECO:0008006" key="4">
    <source>
        <dbReference type="Google" id="ProtNLM"/>
    </source>
</evidence>
<keyword evidence="1" id="KW-1133">Transmembrane helix</keyword>
<keyword evidence="1" id="KW-0812">Transmembrane</keyword>
<comment type="caution">
    <text evidence="2">The sequence shown here is derived from an EMBL/GenBank/DDBJ whole genome shotgun (WGS) entry which is preliminary data.</text>
</comment>
<evidence type="ECO:0000313" key="2">
    <source>
        <dbReference type="EMBL" id="KAG5379815.1"/>
    </source>
</evidence>
<dbReference type="Proteomes" id="UP000823674">
    <property type="component" value="Chromosome A07"/>
</dbReference>
<dbReference type="EMBL" id="JADBGQ010000009">
    <property type="protein sequence ID" value="KAG5379815.1"/>
    <property type="molecule type" value="Genomic_DNA"/>
</dbReference>
<gene>
    <name evidence="2" type="primary">A07g506840.1_BraROA</name>
    <name evidence="2" type="ORF">IGI04_027657</name>
</gene>
<organism evidence="2 3">
    <name type="scientific">Brassica rapa subsp. trilocularis</name>
    <dbReference type="NCBI Taxonomy" id="1813537"/>
    <lineage>
        <taxon>Eukaryota</taxon>
        <taxon>Viridiplantae</taxon>
        <taxon>Streptophyta</taxon>
        <taxon>Embryophyta</taxon>
        <taxon>Tracheophyta</taxon>
        <taxon>Spermatophyta</taxon>
        <taxon>Magnoliopsida</taxon>
        <taxon>eudicotyledons</taxon>
        <taxon>Gunneridae</taxon>
        <taxon>Pentapetalae</taxon>
        <taxon>rosids</taxon>
        <taxon>malvids</taxon>
        <taxon>Brassicales</taxon>
        <taxon>Brassicaceae</taxon>
        <taxon>Brassiceae</taxon>
        <taxon>Brassica</taxon>
    </lineage>
</organism>
<proteinExistence type="predicted"/>
<sequence length="217" mass="24394">MTSHTVINTSRISEAMLLCEISYFVFGLYVTFELMCDFSAQRVYGNRWTEIQRKDKVVNNMFTRLCMKTAKHETMASEDKSNKNRMLFLDGSSTPANIKLLLPIEQGASSICPRLHILSPRLDKQKLTILFDNPNIGKSKEKSLFLGHFHAKGTVQKSSLSSARVQLINNSTKNIALARKMGHAVGLGDIYGVRYKVSRVSVVSISALYKEKEQPTS</sequence>
<keyword evidence="1" id="KW-0472">Membrane</keyword>
<accession>A0ABQ7KZM8</accession>
<feature type="transmembrane region" description="Helical" evidence="1">
    <location>
        <begin position="12"/>
        <end position="32"/>
    </location>
</feature>
<keyword evidence="3" id="KW-1185">Reference proteome</keyword>
<evidence type="ECO:0000313" key="3">
    <source>
        <dbReference type="Proteomes" id="UP000823674"/>
    </source>
</evidence>
<protein>
    <recommendedName>
        <fullName evidence="4">FBD domain-containing protein</fullName>
    </recommendedName>
</protein>
<name>A0ABQ7KZM8_BRACM</name>
<evidence type="ECO:0000256" key="1">
    <source>
        <dbReference type="SAM" id="Phobius"/>
    </source>
</evidence>
<reference evidence="2 3" key="1">
    <citation type="submission" date="2021-03" db="EMBL/GenBank/DDBJ databases">
        <authorList>
            <person name="King G.J."/>
            <person name="Bancroft I."/>
            <person name="Baten A."/>
            <person name="Bloomfield J."/>
            <person name="Borpatragohain P."/>
            <person name="He Z."/>
            <person name="Irish N."/>
            <person name="Irwin J."/>
            <person name="Liu K."/>
            <person name="Mauleon R.P."/>
            <person name="Moore J."/>
            <person name="Morris R."/>
            <person name="Ostergaard L."/>
            <person name="Wang B."/>
            <person name="Wells R."/>
        </authorList>
    </citation>
    <scope>NUCLEOTIDE SEQUENCE [LARGE SCALE GENOMIC DNA]</scope>
    <source>
        <strain evidence="2">R-o-18</strain>
        <tissue evidence="2">Leaf</tissue>
    </source>
</reference>